<evidence type="ECO:0000313" key="3">
    <source>
        <dbReference type="EMBL" id="KQK11529.1"/>
    </source>
</evidence>
<evidence type="ECO:0000313" key="5">
    <source>
        <dbReference type="Proteomes" id="UP000008810"/>
    </source>
</evidence>
<reference evidence="4" key="3">
    <citation type="submission" date="2018-08" db="UniProtKB">
        <authorList>
            <consortium name="EnsemblPlants"/>
        </authorList>
    </citation>
    <scope>IDENTIFICATION</scope>
    <source>
        <strain evidence="4">cv. Bd21</strain>
    </source>
</reference>
<dbReference type="AlphaFoldDB" id="A0A0Q3KK56"/>
<dbReference type="GO" id="GO:0016636">
    <property type="term" value="F:oxidoreductase activity, acting on the CH-CH group of donors, iron-sulfur protein as acceptor"/>
    <property type="evidence" value="ECO:0007669"/>
    <property type="project" value="InterPro"/>
</dbReference>
<comment type="similarity">
    <text evidence="1">Belongs to the HY2 family.</text>
</comment>
<dbReference type="GeneID" id="100829998"/>
<dbReference type="Gene3D" id="3.40.1500.20">
    <property type="match status" value="1"/>
</dbReference>
<dbReference type="GO" id="GO:0050897">
    <property type="term" value="F:cobalt ion binding"/>
    <property type="evidence" value="ECO:0007669"/>
    <property type="project" value="InterPro"/>
</dbReference>
<reference evidence="3 4" key="1">
    <citation type="journal article" date="2010" name="Nature">
        <title>Genome sequencing and analysis of the model grass Brachypodium distachyon.</title>
        <authorList>
            <consortium name="International Brachypodium Initiative"/>
        </authorList>
    </citation>
    <scope>NUCLEOTIDE SEQUENCE [LARGE SCALE GENOMIC DNA]</scope>
    <source>
        <strain evidence="3 4">Bd21</strain>
    </source>
</reference>
<evidence type="ECO:0000256" key="1">
    <source>
        <dbReference type="ARBA" id="ARBA00006908"/>
    </source>
</evidence>
<proteinExistence type="inferred from homology"/>
<sequence length="298" mass="33775">MSGGGGVLGAGSSYHRFVHSAMEQTRLRTALAPHPSQEKFKCIKANDDSTVFGALSFSAPKVRLLRSLTIEKENSVQVLDFAAFSEPEYDLPIFCANAFTSPVQSIVVLDLNPLYDITLYKDYKEKYFRNLMPLIQKYSELLPWGGKITSESLRFFSPVVIWSIFEPTEQNHHVLYSALMDYYKVWLELADQAIKENDASKIAHNREAQHRYLTWRAEKDPGYPLLKKLIGESHAKDLVTEFLFEGVNSLGSKSFLDYFPEYARDDGTVNKKRSMIGKSFETRPWDADGEFIGGDDAG</sequence>
<protein>
    <recommendedName>
        <fullName evidence="6">Phytochromobilin synthase</fullName>
    </recommendedName>
</protein>
<dbReference type="InterPro" id="IPR009249">
    <property type="entry name" value="Ferredoxin-dep_bilin_Rdtase"/>
</dbReference>
<gene>
    <name evidence="4" type="primary">LOC100829998</name>
    <name evidence="3" type="ORF">BRADI_2g60670v3</name>
</gene>
<dbReference type="EnsemblPlants" id="KQK11529">
    <property type="protein sequence ID" value="KQK11529"/>
    <property type="gene ID" value="BRADI_2g60670v3"/>
</dbReference>
<evidence type="ECO:0000256" key="2">
    <source>
        <dbReference type="ARBA" id="ARBA00023002"/>
    </source>
</evidence>
<organism evidence="3">
    <name type="scientific">Brachypodium distachyon</name>
    <name type="common">Purple false brome</name>
    <name type="synonym">Trachynia distachya</name>
    <dbReference type="NCBI Taxonomy" id="15368"/>
    <lineage>
        <taxon>Eukaryota</taxon>
        <taxon>Viridiplantae</taxon>
        <taxon>Streptophyta</taxon>
        <taxon>Embryophyta</taxon>
        <taxon>Tracheophyta</taxon>
        <taxon>Spermatophyta</taxon>
        <taxon>Magnoliopsida</taxon>
        <taxon>Liliopsida</taxon>
        <taxon>Poales</taxon>
        <taxon>Poaceae</taxon>
        <taxon>BOP clade</taxon>
        <taxon>Pooideae</taxon>
        <taxon>Stipodae</taxon>
        <taxon>Brachypodieae</taxon>
        <taxon>Brachypodium</taxon>
    </lineage>
</organism>
<name>A0A0Q3KK56_BRADI</name>
<dbReference type="Pfam" id="PF05996">
    <property type="entry name" value="Fe_bilin_red"/>
    <property type="match status" value="1"/>
</dbReference>
<accession>A0A0Q3KK56</accession>
<dbReference type="FunCoup" id="A0A0Q3KK56">
    <property type="interactions" value="513"/>
</dbReference>
<dbReference type="Gramene" id="KQK11529">
    <property type="protein sequence ID" value="KQK11529"/>
    <property type="gene ID" value="BRADI_2g60670v3"/>
</dbReference>
<dbReference type="RefSeq" id="XP_003565060.1">
    <property type="nucleotide sequence ID" value="XM_003565012.3"/>
</dbReference>
<dbReference type="ExpressionAtlas" id="A0A0Q3KK56">
    <property type="expression patterns" value="baseline"/>
</dbReference>
<dbReference type="Proteomes" id="UP000008810">
    <property type="component" value="Chromosome 2"/>
</dbReference>
<dbReference type="EMBL" id="CM000881">
    <property type="protein sequence ID" value="KQK11529.1"/>
    <property type="molecule type" value="Genomic_DNA"/>
</dbReference>
<keyword evidence="2" id="KW-0560">Oxidoreductase</keyword>
<evidence type="ECO:0008006" key="6">
    <source>
        <dbReference type="Google" id="ProtNLM"/>
    </source>
</evidence>
<dbReference type="GO" id="GO:0010024">
    <property type="term" value="P:phytochromobilin biosynthetic process"/>
    <property type="evidence" value="ECO:0007669"/>
    <property type="project" value="InterPro"/>
</dbReference>
<dbReference type="PANTHER" id="PTHR34557:SF1">
    <property type="entry name" value="PHYTOCHROMOBILIN:FERREDOXIN OXIDOREDUCTASE, CHLOROPLASTIC"/>
    <property type="match status" value="1"/>
</dbReference>
<dbReference type="OrthoDB" id="496703at2759"/>
<dbReference type="KEGG" id="bdi:100829998"/>
<dbReference type="PANTHER" id="PTHR34557">
    <property type="entry name" value="PHYTOCHROMOBILIN:FERREDOXIN OXIDOREDUCTASE, CHLOROPLASTIC"/>
    <property type="match status" value="1"/>
</dbReference>
<keyword evidence="5" id="KW-1185">Reference proteome</keyword>
<reference evidence="3" key="2">
    <citation type="submission" date="2017-06" db="EMBL/GenBank/DDBJ databases">
        <title>WGS assembly of Brachypodium distachyon.</title>
        <authorList>
            <consortium name="The International Brachypodium Initiative"/>
            <person name="Lucas S."/>
            <person name="Harmon-Smith M."/>
            <person name="Lail K."/>
            <person name="Tice H."/>
            <person name="Grimwood J."/>
            <person name="Bruce D."/>
            <person name="Barry K."/>
            <person name="Shu S."/>
            <person name="Lindquist E."/>
            <person name="Wang M."/>
            <person name="Pitluck S."/>
            <person name="Vogel J.P."/>
            <person name="Garvin D.F."/>
            <person name="Mockler T.C."/>
            <person name="Schmutz J."/>
            <person name="Rokhsar D."/>
            <person name="Bevan M.W."/>
        </authorList>
    </citation>
    <scope>NUCLEOTIDE SEQUENCE</scope>
    <source>
        <strain evidence="3">Bd21</strain>
    </source>
</reference>
<evidence type="ECO:0000313" key="4">
    <source>
        <dbReference type="EnsemblPlants" id="KQK11529"/>
    </source>
</evidence>
<dbReference type="STRING" id="15368.A0A0Q3KK56"/>